<evidence type="ECO:0000256" key="6">
    <source>
        <dbReference type="SAM" id="Phobius"/>
    </source>
</evidence>
<evidence type="ECO:0000313" key="7">
    <source>
        <dbReference type="EMBL" id="WZL68994.1"/>
    </source>
</evidence>
<keyword evidence="3 6" id="KW-0812">Transmembrane</keyword>
<evidence type="ECO:0000256" key="4">
    <source>
        <dbReference type="ARBA" id="ARBA00022989"/>
    </source>
</evidence>
<feature type="transmembrane region" description="Helical" evidence="6">
    <location>
        <begin position="156"/>
        <end position="175"/>
    </location>
</feature>
<dbReference type="Pfam" id="PF02653">
    <property type="entry name" value="BPD_transp_2"/>
    <property type="match status" value="1"/>
</dbReference>
<dbReference type="Proteomes" id="UP001486565">
    <property type="component" value="Chromosome"/>
</dbReference>
<evidence type="ECO:0000256" key="1">
    <source>
        <dbReference type="ARBA" id="ARBA00004651"/>
    </source>
</evidence>
<evidence type="ECO:0000256" key="5">
    <source>
        <dbReference type="ARBA" id="ARBA00023136"/>
    </source>
</evidence>
<gene>
    <name evidence="7" type="ORF">QBE51_09205</name>
</gene>
<keyword evidence="4 6" id="KW-1133">Transmembrane helix</keyword>
<reference evidence="7 8" key="1">
    <citation type="submission" date="2023-03" db="EMBL/GenBank/DDBJ databases">
        <title>Novel Species.</title>
        <authorList>
            <person name="Ma S."/>
        </authorList>
    </citation>
    <scope>NUCLEOTIDE SEQUENCE [LARGE SCALE GENOMIC DNA]</scope>
    <source>
        <strain evidence="7 8">LIND6LT2</strain>
    </source>
</reference>
<protein>
    <submittedName>
        <fullName evidence="7">ABC transporter permease</fullName>
    </submittedName>
</protein>
<feature type="transmembrane region" description="Helical" evidence="6">
    <location>
        <begin position="324"/>
        <end position="344"/>
    </location>
</feature>
<feature type="transmembrane region" description="Helical" evidence="6">
    <location>
        <begin position="24"/>
        <end position="44"/>
    </location>
</feature>
<organism evidence="7 8">
    <name type="scientific">Defluviitalea saccharophila</name>
    <dbReference type="NCBI Taxonomy" id="879970"/>
    <lineage>
        <taxon>Bacteria</taxon>
        <taxon>Bacillati</taxon>
        <taxon>Bacillota</taxon>
        <taxon>Clostridia</taxon>
        <taxon>Lachnospirales</taxon>
        <taxon>Defluviitaleaceae</taxon>
        <taxon>Defluviitalea</taxon>
    </lineage>
</organism>
<evidence type="ECO:0000256" key="3">
    <source>
        <dbReference type="ARBA" id="ARBA00022692"/>
    </source>
</evidence>
<feature type="transmembrane region" description="Helical" evidence="6">
    <location>
        <begin position="195"/>
        <end position="216"/>
    </location>
</feature>
<feature type="transmembrane region" description="Helical" evidence="6">
    <location>
        <begin position="56"/>
        <end position="75"/>
    </location>
</feature>
<keyword evidence="5 6" id="KW-0472">Membrane</keyword>
<accession>A0ABZ2Y312</accession>
<sequence length="359" mass="38604">MDLTKISSKKSGSIFKKMLMSEYFVLYLTIVYFLILVPFVPGLGSMRNLSNVFSNMWPLFAVAMGQTVILILGLIDLSQVSIIGLTSVIGAMIMSTGFNPELFKNAPIWGTLVSENGGPLAGSPLAVPAAIIVMLLVGVLIGFLNGVAISKLKMTPFMVTLVSQLFFLAFAIYLTKSQNIMNLPQGYKAIGTEGFGFIPYSLIIMLILAIIVHFFLSHSMLGRWFYAVGTNQKASAVSGIPTDKVIIYGYMFSGFCAAVSSVLYSSRLGIGQPTMGNTILMDVIGATVIGGTSMFGGKGKVVWTLLGVFFFTLLANTLNLLNLSYFTINIVKGIVILIAAFIDVTRIRIVSKQSGKAGA</sequence>
<proteinExistence type="predicted"/>
<dbReference type="CDD" id="cd06579">
    <property type="entry name" value="TM_PBP1_transp_AraH_like"/>
    <property type="match status" value="1"/>
</dbReference>
<feature type="transmembrane region" description="Helical" evidence="6">
    <location>
        <begin position="301"/>
        <end position="318"/>
    </location>
</feature>
<feature type="transmembrane region" description="Helical" evidence="6">
    <location>
        <begin position="245"/>
        <end position="264"/>
    </location>
</feature>
<dbReference type="EMBL" id="CP121687">
    <property type="protein sequence ID" value="WZL68994.1"/>
    <property type="molecule type" value="Genomic_DNA"/>
</dbReference>
<evidence type="ECO:0000256" key="2">
    <source>
        <dbReference type="ARBA" id="ARBA00022475"/>
    </source>
</evidence>
<dbReference type="PANTHER" id="PTHR32196:SF15">
    <property type="entry name" value="SUGAR ABC TRANSPORTER PERMEASE PROTEIN"/>
    <property type="match status" value="1"/>
</dbReference>
<name>A0ABZ2Y312_9FIRM</name>
<keyword evidence="8" id="KW-1185">Reference proteome</keyword>
<feature type="transmembrane region" description="Helical" evidence="6">
    <location>
        <begin position="82"/>
        <end position="100"/>
    </location>
</feature>
<dbReference type="InterPro" id="IPR001851">
    <property type="entry name" value="ABC_transp_permease"/>
</dbReference>
<keyword evidence="2" id="KW-1003">Cell membrane</keyword>
<dbReference type="PANTHER" id="PTHR32196">
    <property type="entry name" value="ABC TRANSPORTER PERMEASE PROTEIN YPHD-RELATED-RELATED"/>
    <property type="match status" value="1"/>
</dbReference>
<dbReference type="RefSeq" id="WP_341875998.1">
    <property type="nucleotide sequence ID" value="NZ_CP121687.1"/>
</dbReference>
<feature type="transmembrane region" description="Helical" evidence="6">
    <location>
        <begin position="120"/>
        <end position="144"/>
    </location>
</feature>
<comment type="subcellular location">
    <subcellularLocation>
        <location evidence="1">Cell membrane</location>
        <topology evidence="1">Multi-pass membrane protein</topology>
    </subcellularLocation>
</comment>
<evidence type="ECO:0000313" key="8">
    <source>
        <dbReference type="Proteomes" id="UP001486565"/>
    </source>
</evidence>